<comment type="caution">
    <text evidence="2">The sequence shown here is derived from an EMBL/GenBank/DDBJ whole genome shotgun (WGS) entry which is preliminary data.</text>
</comment>
<dbReference type="Pfam" id="PF01722">
    <property type="entry name" value="BolA"/>
    <property type="match status" value="1"/>
</dbReference>
<dbReference type="EMBL" id="LGUB01000772">
    <property type="protein sequence ID" value="KRH92652.1"/>
    <property type="molecule type" value="Genomic_DNA"/>
</dbReference>
<reference evidence="2 3" key="1">
    <citation type="submission" date="2015-07" db="EMBL/GenBank/DDBJ databases">
        <title>The genome of Pseudoloma neurophilia, a relevant intracellular parasite of the zebrafish.</title>
        <authorList>
            <person name="Ndikumana S."/>
            <person name="Pelin A."/>
            <person name="Sanders J."/>
            <person name="Corradi N."/>
        </authorList>
    </citation>
    <scope>NUCLEOTIDE SEQUENCE [LARGE SCALE GENOMIC DNA]</scope>
    <source>
        <strain evidence="2 3">MK1</strain>
    </source>
</reference>
<comment type="similarity">
    <text evidence="1">Belongs to the BolA/IbaG family.</text>
</comment>
<dbReference type="PIRSF" id="PIRSF003113">
    <property type="entry name" value="BolA"/>
    <property type="match status" value="1"/>
</dbReference>
<evidence type="ECO:0000313" key="2">
    <source>
        <dbReference type="EMBL" id="KRH92652.1"/>
    </source>
</evidence>
<dbReference type="SUPFAM" id="SSF82657">
    <property type="entry name" value="BolA-like"/>
    <property type="match status" value="1"/>
</dbReference>
<dbReference type="InterPro" id="IPR002634">
    <property type="entry name" value="BolA"/>
</dbReference>
<gene>
    <name evidence="2" type="ORF">M153_37540001351</name>
</gene>
<accession>A0A0R0LT65</accession>
<name>A0A0R0LT65_9MICR</name>
<dbReference type="InterPro" id="IPR036065">
    <property type="entry name" value="BolA-like_sf"/>
</dbReference>
<dbReference type="Proteomes" id="UP000051530">
    <property type="component" value="Unassembled WGS sequence"/>
</dbReference>
<protein>
    <submittedName>
        <fullName evidence="2">Uncharacterized protein</fullName>
    </submittedName>
</protein>
<organism evidence="2 3">
    <name type="scientific">Pseudoloma neurophilia</name>
    <dbReference type="NCBI Taxonomy" id="146866"/>
    <lineage>
        <taxon>Eukaryota</taxon>
        <taxon>Fungi</taxon>
        <taxon>Fungi incertae sedis</taxon>
        <taxon>Microsporidia</taxon>
        <taxon>Pseudoloma</taxon>
    </lineage>
</organism>
<dbReference type="OrthoDB" id="4983at2759"/>
<dbReference type="AlphaFoldDB" id="A0A0R0LT65"/>
<proteinExistence type="inferred from homology"/>
<evidence type="ECO:0000313" key="3">
    <source>
        <dbReference type="Proteomes" id="UP000051530"/>
    </source>
</evidence>
<evidence type="ECO:0000256" key="1">
    <source>
        <dbReference type="RuleBase" id="RU003860"/>
    </source>
</evidence>
<sequence>MVYSKEEVEKLLSPKLKIKELRYEKFFDDNDHVNLNILIKSKNFNGMPILDRQRTVNELLAIDFEKIHSVTIDCDSDH</sequence>
<dbReference type="Gene3D" id="3.30.300.90">
    <property type="entry name" value="BolA-like"/>
    <property type="match status" value="1"/>
</dbReference>
<dbReference type="VEuPathDB" id="MicrosporidiaDB:M153_37540001351"/>
<keyword evidence="3" id="KW-1185">Reference proteome</keyword>